<dbReference type="Gene3D" id="3.30.450.40">
    <property type="match status" value="1"/>
</dbReference>
<reference evidence="2 3" key="1">
    <citation type="journal article" date="2003" name="Nature">
        <title>Genome divergence in two Prochlorococcus ecotypes reflects oceanic niche differentiation.</title>
        <authorList>
            <person name="Rocap G."/>
            <person name="Larimer F.W."/>
            <person name="Lamerdin J.E."/>
            <person name="Malfatti S."/>
            <person name="Chain P."/>
            <person name="Ahlgren N.A."/>
            <person name="Arellano A."/>
            <person name="Coleman M."/>
            <person name="Hauser L."/>
            <person name="Hess W.R."/>
            <person name="Johnson Z.I."/>
            <person name="Land M.L."/>
            <person name="Lindell D."/>
            <person name="Post A.F."/>
            <person name="Regala W."/>
            <person name="Shah M."/>
            <person name="Shaw S.L."/>
            <person name="Steglich C."/>
            <person name="Sullivan M.B."/>
            <person name="Ting C.S."/>
            <person name="Tolonen A."/>
            <person name="Webb E.A."/>
            <person name="Zinser E.R."/>
            <person name="Chisholm S.W."/>
        </authorList>
    </citation>
    <scope>NUCLEOTIDE SEQUENCE [LARGE SCALE GENOMIC DNA]</scope>
    <source>
        <strain evidence="3">CCMP1986 / NIES-2087 / MED4</strain>
    </source>
</reference>
<dbReference type="EC" id="2.7.3.-" evidence="2"/>
<evidence type="ECO:0000313" key="3">
    <source>
        <dbReference type="Proteomes" id="UP000001026"/>
    </source>
</evidence>
<dbReference type="EMBL" id="BX548174">
    <property type="protein sequence ID" value="CAE19828.1"/>
    <property type="molecule type" value="Genomic_DNA"/>
</dbReference>
<gene>
    <name evidence="2" type="ordered locus">PMM1369</name>
</gene>
<feature type="domain" description="GAF" evidence="1">
    <location>
        <begin position="30"/>
        <end position="156"/>
    </location>
</feature>
<dbReference type="eggNOG" id="COG2203">
    <property type="taxonomic scope" value="Bacteria"/>
</dbReference>
<evidence type="ECO:0000313" key="2">
    <source>
        <dbReference type="EMBL" id="CAE19828.1"/>
    </source>
</evidence>
<organism evidence="2 3">
    <name type="scientific">Prochlorococcus marinus subsp. pastoris (strain CCMP1986 / NIES-2087 / MED4)</name>
    <dbReference type="NCBI Taxonomy" id="59919"/>
    <lineage>
        <taxon>Bacteria</taxon>
        <taxon>Bacillati</taxon>
        <taxon>Cyanobacteriota</taxon>
        <taxon>Cyanophyceae</taxon>
        <taxon>Synechococcales</taxon>
        <taxon>Prochlorococcaceae</taxon>
        <taxon>Prochlorococcus</taxon>
    </lineage>
</organism>
<dbReference type="PANTHER" id="PTHR43102">
    <property type="entry name" value="SLR1143 PROTEIN"/>
    <property type="match status" value="1"/>
</dbReference>
<dbReference type="AlphaFoldDB" id="Q7V0A0"/>
<keyword evidence="2" id="KW-0808">Transferase</keyword>
<dbReference type="HOGENOM" id="CLU_096802_0_0_3"/>
<dbReference type="InterPro" id="IPR029016">
    <property type="entry name" value="GAF-like_dom_sf"/>
</dbReference>
<dbReference type="STRING" id="59919.PMM1369"/>
<dbReference type="InterPro" id="IPR003018">
    <property type="entry name" value="GAF"/>
</dbReference>
<accession>Q7V0A0</accession>
<name>Q7V0A0_PROMP</name>
<dbReference type="GO" id="GO:0016740">
    <property type="term" value="F:transferase activity"/>
    <property type="evidence" value="ECO:0007669"/>
    <property type="project" value="UniProtKB-KW"/>
</dbReference>
<evidence type="ECO:0000259" key="1">
    <source>
        <dbReference type="Pfam" id="PF01590"/>
    </source>
</evidence>
<dbReference type="KEGG" id="pmm:PMM1369"/>
<dbReference type="Pfam" id="PF01590">
    <property type="entry name" value="GAF"/>
    <property type="match status" value="1"/>
</dbReference>
<dbReference type="Proteomes" id="UP000001026">
    <property type="component" value="Chromosome"/>
</dbReference>
<dbReference type="SUPFAM" id="SSF55781">
    <property type="entry name" value="GAF domain-like"/>
    <property type="match status" value="1"/>
</dbReference>
<protein>
    <submittedName>
        <fullName evidence="2">GAF domain</fullName>
        <ecNumber evidence="2">2.7.3.-</ecNumber>
    </submittedName>
</protein>
<sequence>MMQNLIPKKEEEERRLKALAEYRILGTKPESCYDDITKIAASTCNVPISLMTLVDKDKQWFKSKVGLEINETKRDWSFCTHAIQENSPLIIQDAFQDERFINNPLVTGDPKIRFYAGFPLKNRDGNKLGTLCVIDRKPGNLSLKQFNVMELLSKQIVAFLELRKKSLNLLEALSNLHKQEGILSVCSYCREVKNNDGDWMHLEKYLSKISDIRFSHGVCDVCMEKHFPDVVEVWNKKDSFQEGQKRFLKS</sequence>
<dbReference type="PANTHER" id="PTHR43102:SF2">
    <property type="entry name" value="GAF DOMAIN-CONTAINING PROTEIN"/>
    <property type="match status" value="1"/>
</dbReference>
<proteinExistence type="predicted"/>